<reference evidence="1" key="1">
    <citation type="journal article" date="2020" name="Stud. Mycol.">
        <title>101 Dothideomycetes genomes: a test case for predicting lifestyles and emergence of pathogens.</title>
        <authorList>
            <person name="Haridas S."/>
            <person name="Albert R."/>
            <person name="Binder M."/>
            <person name="Bloem J."/>
            <person name="Labutti K."/>
            <person name="Salamov A."/>
            <person name="Andreopoulos B."/>
            <person name="Baker S."/>
            <person name="Barry K."/>
            <person name="Bills G."/>
            <person name="Bluhm B."/>
            <person name="Cannon C."/>
            <person name="Castanera R."/>
            <person name="Culley D."/>
            <person name="Daum C."/>
            <person name="Ezra D."/>
            <person name="Gonzalez J."/>
            <person name="Henrissat B."/>
            <person name="Kuo A."/>
            <person name="Liang C."/>
            <person name="Lipzen A."/>
            <person name="Lutzoni F."/>
            <person name="Magnuson J."/>
            <person name="Mondo S."/>
            <person name="Nolan M."/>
            <person name="Ohm R."/>
            <person name="Pangilinan J."/>
            <person name="Park H.-J."/>
            <person name="Ramirez L."/>
            <person name="Alfaro M."/>
            <person name="Sun H."/>
            <person name="Tritt A."/>
            <person name="Yoshinaga Y."/>
            <person name="Zwiers L.-H."/>
            <person name="Turgeon B."/>
            <person name="Goodwin S."/>
            <person name="Spatafora J."/>
            <person name="Crous P."/>
            <person name="Grigoriev I."/>
        </authorList>
    </citation>
    <scope>NUCLEOTIDE SEQUENCE</scope>
    <source>
        <strain evidence="1">CBS 119925</strain>
    </source>
</reference>
<evidence type="ECO:0000313" key="1">
    <source>
        <dbReference type="EMBL" id="KAF2752285.1"/>
    </source>
</evidence>
<keyword evidence="2" id="KW-1185">Reference proteome</keyword>
<protein>
    <submittedName>
        <fullName evidence="1">Uncharacterized protein</fullName>
    </submittedName>
</protein>
<name>A0A6A6VQ92_9PLEO</name>
<organism evidence="1 2">
    <name type="scientific">Sporormia fimetaria CBS 119925</name>
    <dbReference type="NCBI Taxonomy" id="1340428"/>
    <lineage>
        <taxon>Eukaryota</taxon>
        <taxon>Fungi</taxon>
        <taxon>Dikarya</taxon>
        <taxon>Ascomycota</taxon>
        <taxon>Pezizomycotina</taxon>
        <taxon>Dothideomycetes</taxon>
        <taxon>Pleosporomycetidae</taxon>
        <taxon>Pleosporales</taxon>
        <taxon>Sporormiaceae</taxon>
        <taxon>Sporormia</taxon>
    </lineage>
</organism>
<sequence length="207" mass="22082">MTRSTLVSCAHGSHDMLAALRGQTSTSPYAQSLFVVAEAPRHRAVMQVSLTCTRMDAASVNLRSFGVTERQDAVISTAPCCYDSILSSIRSVTGNPTISACAMIIDAALATLMRQDGTWTVVRVHGQGDGNNVDDAHEADFVQLDALRCVFASRRDVSPHRESAAKGMRRLRASVRCGGARGVEACVTAPSMVKVGEQITENKILSG</sequence>
<dbReference type="AlphaFoldDB" id="A0A6A6VQ92"/>
<gene>
    <name evidence="1" type="ORF">M011DRAFT_455083</name>
</gene>
<proteinExistence type="predicted"/>
<accession>A0A6A6VQ92</accession>
<evidence type="ECO:0000313" key="2">
    <source>
        <dbReference type="Proteomes" id="UP000799440"/>
    </source>
</evidence>
<dbReference type="EMBL" id="MU006561">
    <property type="protein sequence ID" value="KAF2752285.1"/>
    <property type="molecule type" value="Genomic_DNA"/>
</dbReference>
<dbReference type="Proteomes" id="UP000799440">
    <property type="component" value="Unassembled WGS sequence"/>
</dbReference>